<protein>
    <submittedName>
        <fullName evidence="2">NAD(P)-dependent dehydrogenase, short-chain alcohol dehydrogenase family</fullName>
    </submittedName>
</protein>
<dbReference type="PANTHER" id="PTHR42879:SF2">
    <property type="entry name" value="3-OXOACYL-[ACYL-CARRIER-PROTEIN] REDUCTASE FABG"/>
    <property type="match status" value="1"/>
</dbReference>
<dbReference type="PRINTS" id="PR00081">
    <property type="entry name" value="GDHRDH"/>
</dbReference>
<dbReference type="FunFam" id="3.40.50.720:FF:000084">
    <property type="entry name" value="Short-chain dehydrogenase reductase"/>
    <property type="match status" value="1"/>
</dbReference>
<reference evidence="2 3" key="1">
    <citation type="submission" date="2016-11" db="EMBL/GenBank/DDBJ databases">
        <authorList>
            <person name="Jaros S."/>
            <person name="Januszkiewicz K."/>
            <person name="Wedrychowicz H."/>
        </authorList>
    </citation>
    <scope>NUCLEOTIDE SEQUENCE [LARGE SCALE GENOMIC DNA]</scope>
    <source>
        <strain evidence="2 3">DSM 29431</strain>
    </source>
</reference>
<dbReference type="Gene3D" id="3.40.50.720">
    <property type="entry name" value="NAD(P)-binding Rossmann-like Domain"/>
    <property type="match status" value="1"/>
</dbReference>
<dbReference type="OrthoDB" id="9797020at2"/>
<organism evidence="2 3">
    <name type="scientific">Marivita hallyeonensis</name>
    <dbReference type="NCBI Taxonomy" id="996342"/>
    <lineage>
        <taxon>Bacteria</taxon>
        <taxon>Pseudomonadati</taxon>
        <taxon>Pseudomonadota</taxon>
        <taxon>Alphaproteobacteria</taxon>
        <taxon>Rhodobacterales</taxon>
        <taxon>Roseobacteraceae</taxon>
        <taxon>Marivita</taxon>
    </lineage>
</organism>
<dbReference type="Pfam" id="PF13561">
    <property type="entry name" value="adh_short_C2"/>
    <property type="match status" value="1"/>
</dbReference>
<dbReference type="STRING" id="996342.SAMN05443551_4039"/>
<sequence>MSELQRYARKTVLVFGAGSDGEGWSNGKAAAVQYAREGAKVLAVDLRDDAATETQEIIRSEGFEATSFAANAADNASVQEAVAACLDTYGAIDVLHNNVGIGEMGGPVETTLESWKRVLDVNMKSVFLTTKHVLPIMEAKRAGAIVNISSIAGIRWSGVSYVGYYASKAGVNQMTRVIAGQYARHGIRCNAIMPGLIDTPQTYKHLAKHYGDGDFERMREARRQQIPMKILGSAWDIAKTAAFLNSDEAKYITGEVVTVDGGMSCSMVAPPPQAA</sequence>
<dbReference type="RefSeq" id="WP_072779891.1">
    <property type="nucleotide sequence ID" value="NZ_FQXC01000007.1"/>
</dbReference>
<accession>A0A1M5XMZ1</accession>
<dbReference type="InterPro" id="IPR036291">
    <property type="entry name" value="NAD(P)-bd_dom_sf"/>
</dbReference>
<dbReference type="EMBL" id="FQXC01000007">
    <property type="protein sequence ID" value="SHI01119.1"/>
    <property type="molecule type" value="Genomic_DNA"/>
</dbReference>
<proteinExistence type="inferred from homology"/>
<dbReference type="PRINTS" id="PR00080">
    <property type="entry name" value="SDRFAMILY"/>
</dbReference>
<dbReference type="CDD" id="cd05233">
    <property type="entry name" value="SDR_c"/>
    <property type="match status" value="1"/>
</dbReference>
<dbReference type="Proteomes" id="UP000184221">
    <property type="component" value="Unassembled WGS sequence"/>
</dbReference>
<dbReference type="PANTHER" id="PTHR42879">
    <property type="entry name" value="3-OXOACYL-(ACYL-CARRIER-PROTEIN) REDUCTASE"/>
    <property type="match status" value="1"/>
</dbReference>
<name>A0A1M5XMZ1_9RHOB</name>
<gene>
    <name evidence="2" type="ORF">SAMN05443551_4039</name>
</gene>
<dbReference type="InterPro" id="IPR002347">
    <property type="entry name" value="SDR_fam"/>
</dbReference>
<evidence type="ECO:0000313" key="3">
    <source>
        <dbReference type="Proteomes" id="UP000184221"/>
    </source>
</evidence>
<dbReference type="SUPFAM" id="SSF51735">
    <property type="entry name" value="NAD(P)-binding Rossmann-fold domains"/>
    <property type="match status" value="1"/>
</dbReference>
<comment type="similarity">
    <text evidence="1">Belongs to the short-chain dehydrogenases/reductases (SDR) family.</text>
</comment>
<dbReference type="InterPro" id="IPR050259">
    <property type="entry name" value="SDR"/>
</dbReference>
<dbReference type="AlphaFoldDB" id="A0A1M5XMZ1"/>
<evidence type="ECO:0000313" key="2">
    <source>
        <dbReference type="EMBL" id="SHI01119.1"/>
    </source>
</evidence>
<evidence type="ECO:0000256" key="1">
    <source>
        <dbReference type="ARBA" id="ARBA00006484"/>
    </source>
</evidence>
<keyword evidence="3" id="KW-1185">Reference proteome</keyword>